<dbReference type="EMBL" id="AMQM01000024">
    <property type="status" value="NOT_ANNOTATED_CDS"/>
    <property type="molecule type" value="Genomic_DNA"/>
</dbReference>
<evidence type="ECO:0000313" key="2">
    <source>
        <dbReference type="EnsemblMetazoa" id="HelroP158376"/>
    </source>
</evidence>
<dbReference type="EnsemblMetazoa" id="HelroT158376">
    <property type="protein sequence ID" value="HelroP158376"/>
    <property type="gene ID" value="HelroG158376"/>
</dbReference>
<evidence type="ECO:0000313" key="1">
    <source>
        <dbReference type="EMBL" id="ESO11991.1"/>
    </source>
</evidence>
<dbReference type="OrthoDB" id="775972at2759"/>
<dbReference type="Proteomes" id="UP000015101">
    <property type="component" value="Unassembled WGS sequence"/>
</dbReference>
<organism evidence="2 3">
    <name type="scientific">Helobdella robusta</name>
    <name type="common">Californian leech</name>
    <dbReference type="NCBI Taxonomy" id="6412"/>
    <lineage>
        <taxon>Eukaryota</taxon>
        <taxon>Metazoa</taxon>
        <taxon>Spiralia</taxon>
        <taxon>Lophotrochozoa</taxon>
        <taxon>Annelida</taxon>
        <taxon>Clitellata</taxon>
        <taxon>Hirudinea</taxon>
        <taxon>Rhynchobdellida</taxon>
        <taxon>Glossiphoniidae</taxon>
        <taxon>Helobdella</taxon>
    </lineage>
</organism>
<dbReference type="RefSeq" id="XP_009008711.1">
    <property type="nucleotide sequence ID" value="XM_009010463.1"/>
</dbReference>
<keyword evidence="3" id="KW-1185">Reference proteome</keyword>
<dbReference type="InParanoid" id="T1EMQ4"/>
<dbReference type="EMBL" id="KB095811">
    <property type="protein sequence ID" value="ESO11991.1"/>
    <property type="molecule type" value="Genomic_DNA"/>
</dbReference>
<dbReference type="AlphaFoldDB" id="T1EMQ4"/>
<reference evidence="3" key="1">
    <citation type="submission" date="2012-12" db="EMBL/GenBank/DDBJ databases">
        <authorList>
            <person name="Hellsten U."/>
            <person name="Grimwood J."/>
            <person name="Chapman J.A."/>
            <person name="Shapiro H."/>
            <person name="Aerts A."/>
            <person name="Otillar R.P."/>
            <person name="Terry A.Y."/>
            <person name="Boore J.L."/>
            <person name="Simakov O."/>
            <person name="Marletaz F."/>
            <person name="Cho S.-J."/>
            <person name="Edsinger-Gonzales E."/>
            <person name="Havlak P."/>
            <person name="Kuo D.-H."/>
            <person name="Larsson T."/>
            <person name="Lv J."/>
            <person name="Arendt D."/>
            <person name="Savage R."/>
            <person name="Osoegawa K."/>
            <person name="de Jong P."/>
            <person name="Lindberg D.R."/>
            <person name="Seaver E.C."/>
            <person name="Weisblat D.A."/>
            <person name="Putnam N.H."/>
            <person name="Grigoriev I.V."/>
            <person name="Rokhsar D.S."/>
        </authorList>
    </citation>
    <scope>NUCLEOTIDE SEQUENCE</scope>
</reference>
<dbReference type="HOGENOM" id="CLU_1278857_0_0_1"/>
<sequence>MTMIKLPGNLSSMAILQIVLTILDTRSQWSMAKSTLPTEVALREFLMQYRKTPLTTGLSPRKEREENYNKEKSSIGQPCYVKYYGPRRDRQARWVPATVFQRLGRRHSKSVLDTVPTKMATQGKSLGPSPNLTQGIQSSNQLFDPISLPGRSEQDIEVGRTYDGDGVQNTQKKIWKYQLEEKRLNGRFKTRCNKCLSRDLVRAGLSYMGKLLEELE</sequence>
<evidence type="ECO:0000313" key="3">
    <source>
        <dbReference type="Proteomes" id="UP000015101"/>
    </source>
</evidence>
<proteinExistence type="predicted"/>
<accession>T1EMQ4</accession>
<name>T1EMQ4_HELRO</name>
<dbReference type="CTD" id="20197854"/>
<dbReference type="GeneID" id="20197854"/>
<gene>
    <name evidence="2" type="primary">20197854</name>
    <name evidence="1" type="ORF">HELRODRAFT_158376</name>
</gene>
<reference evidence="2" key="3">
    <citation type="submission" date="2015-06" db="UniProtKB">
        <authorList>
            <consortium name="EnsemblMetazoa"/>
        </authorList>
    </citation>
    <scope>IDENTIFICATION</scope>
</reference>
<dbReference type="KEGG" id="hro:HELRODRAFT_158376"/>
<protein>
    <submittedName>
        <fullName evidence="1 2">Uncharacterized protein</fullName>
    </submittedName>
</protein>
<reference evidence="1 3" key="2">
    <citation type="journal article" date="2013" name="Nature">
        <title>Insights into bilaterian evolution from three spiralian genomes.</title>
        <authorList>
            <person name="Simakov O."/>
            <person name="Marletaz F."/>
            <person name="Cho S.J."/>
            <person name="Edsinger-Gonzales E."/>
            <person name="Havlak P."/>
            <person name="Hellsten U."/>
            <person name="Kuo D.H."/>
            <person name="Larsson T."/>
            <person name="Lv J."/>
            <person name="Arendt D."/>
            <person name="Savage R."/>
            <person name="Osoegawa K."/>
            <person name="de Jong P."/>
            <person name="Grimwood J."/>
            <person name="Chapman J.A."/>
            <person name="Shapiro H."/>
            <person name="Aerts A."/>
            <person name="Otillar R.P."/>
            <person name="Terry A.Y."/>
            <person name="Boore J.L."/>
            <person name="Grigoriev I.V."/>
            <person name="Lindberg D.R."/>
            <person name="Seaver E.C."/>
            <person name="Weisblat D.A."/>
            <person name="Putnam N.H."/>
            <person name="Rokhsar D.S."/>
        </authorList>
    </citation>
    <scope>NUCLEOTIDE SEQUENCE</scope>
</reference>